<dbReference type="Gene3D" id="3.30.60.30">
    <property type="match status" value="1"/>
</dbReference>
<evidence type="ECO:0000256" key="1">
    <source>
        <dbReference type="ARBA" id="ARBA00023157"/>
    </source>
</evidence>
<dbReference type="GO" id="GO:0005576">
    <property type="term" value="C:extracellular region"/>
    <property type="evidence" value="ECO:0007669"/>
    <property type="project" value="TreeGrafter"/>
</dbReference>
<dbReference type="PROSITE" id="PS51465">
    <property type="entry name" value="KAZAL_2"/>
    <property type="match status" value="1"/>
</dbReference>
<protein>
    <submittedName>
        <fullName evidence="3">Kazal-like domain-containing protein</fullName>
    </submittedName>
</protein>
<dbReference type="Pfam" id="PF07648">
    <property type="entry name" value="Kazal_2"/>
    <property type="match status" value="1"/>
</dbReference>
<dbReference type="InterPro" id="IPR002350">
    <property type="entry name" value="Kazal_dom"/>
</dbReference>
<comment type="caution">
    <text evidence="3">The sequence shown here is derived from an EMBL/GenBank/DDBJ whole genome shotgun (WGS) entry which is preliminary data.</text>
</comment>
<dbReference type="EMBL" id="BPLQ01015067">
    <property type="protein sequence ID" value="GIY85611.1"/>
    <property type="molecule type" value="Genomic_DNA"/>
</dbReference>
<evidence type="ECO:0000259" key="2">
    <source>
        <dbReference type="PROSITE" id="PS51465"/>
    </source>
</evidence>
<dbReference type="SMART" id="SM00280">
    <property type="entry name" value="KAZAL"/>
    <property type="match status" value="1"/>
</dbReference>
<dbReference type="GO" id="GO:0030154">
    <property type="term" value="P:cell differentiation"/>
    <property type="evidence" value="ECO:0007669"/>
    <property type="project" value="TreeGrafter"/>
</dbReference>
<feature type="domain" description="Kazal-like" evidence="2">
    <location>
        <begin position="44"/>
        <end position="91"/>
    </location>
</feature>
<gene>
    <name evidence="3" type="primary">AVEN_29562_1</name>
    <name evidence="3" type="ORF">CDAR_205461</name>
</gene>
<evidence type="ECO:0000313" key="4">
    <source>
        <dbReference type="Proteomes" id="UP001054837"/>
    </source>
</evidence>
<evidence type="ECO:0000313" key="3">
    <source>
        <dbReference type="EMBL" id="GIY85611.1"/>
    </source>
</evidence>
<reference evidence="3 4" key="1">
    <citation type="submission" date="2021-06" db="EMBL/GenBank/DDBJ databases">
        <title>Caerostris darwini draft genome.</title>
        <authorList>
            <person name="Kono N."/>
            <person name="Arakawa K."/>
        </authorList>
    </citation>
    <scope>NUCLEOTIDE SEQUENCE [LARGE SCALE GENOMIC DNA]</scope>
</reference>
<accession>A0AAV4WRT3</accession>
<organism evidence="3 4">
    <name type="scientific">Caerostris darwini</name>
    <dbReference type="NCBI Taxonomy" id="1538125"/>
    <lineage>
        <taxon>Eukaryota</taxon>
        <taxon>Metazoa</taxon>
        <taxon>Ecdysozoa</taxon>
        <taxon>Arthropoda</taxon>
        <taxon>Chelicerata</taxon>
        <taxon>Arachnida</taxon>
        <taxon>Araneae</taxon>
        <taxon>Araneomorphae</taxon>
        <taxon>Entelegynae</taxon>
        <taxon>Araneoidea</taxon>
        <taxon>Araneidae</taxon>
        <taxon>Caerostris</taxon>
    </lineage>
</organism>
<dbReference type="PANTHER" id="PTHR10913:SF78">
    <property type="entry name" value="AGRIN"/>
    <property type="match status" value="1"/>
</dbReference>
<dbReference type="SUPFAM" id="SSF100895">
    <property type="entry name" value="Kazal-type serine protease inhibitors"/>
    <property type="match status" value="1"/>
</dbReference>
<sequence length="116" mass="13497">MYPFNKPEDISKNVFLVSETCEKMYCSFGALCLVDQTSQQAYCRCEQHCPDVFSPVCGSDSVTYSSDCQLQMASCSQQRRIYIHHQGQCGTCSFFIYFCKLLLWFVLRTWCRFCIL</sequence>
<dbReference type="Proteomes" id="UP001054837">
    <property type="component" value="Unassembled WGS sequence"/>
</dbReference>
<proteinExistence type="predicted"/>
<name>A0AAV4WRT3_9ARAC</name>
<dbReference type="FunFam" id="3.30.60.30:FF:000024">
    <property type="entry name" value="Transmembrane agrin"/>
    <property type="match status" value="1"/>
</dbReference>
<dbReference type="InterPro" id="IPR036058">
    <property type="entry name" value="Kazal_dom_sf"/>
</dbReference>
<keyword evidence="4" id="KW-1185">Reference proteome</keyword>
<dbReference type="CDD" id="cd00104">
    <property type="entry name" value="KAZAL_FS"/>
    <property type="match status" value="1"/>
</dbReference>
<dbReference type="InterPro" id="IPR050653">
    <property type="entry name" value="Prot_Inhib_GrowthFact_Antg"/>
</dbReference>
<keyword evidence="1" id="KW-1015">Disulfide bond</keyword>
<dbReference type="AlphaFoldDB" id="A0AAV4WRT3"/>
<dbReference type="PANTHER" id="PTHR10913">
    <property type="entry name" value="FOLLISTATIN-RELATED"/>
    <property type="match status" value="1"/>
</dbReference>